<sequence length="267" mass="29858">MTQLIDFYRAAMKQAILVQFQYRAANYFYMIGMIAEPVIYLAVWSVVAAAQGGSVGGYNAGALAAYYIVWTLVRNMNIVFTPYGWEQRIRSGELSGLLLRPLHPLHYDIAFFAGWKVVVIVLWLPIAAALAWLFQPTLAPTAIEIAVFAVAIWGAFLIRMMFLWLLGLISFWTTRVAAIYELFFAFELFLSGRIAPLALFPDWVQTLADWLPFRWTFGFPIEALIGQLSLAGLLGGLAMQAFWIGVGLGLLAVVWRSAIRRYTAVGG</sequence>
<dbReference type="PANTHER" id="PTHR36832">
    <property type="entry name" value="SLR1174 PROTEIN-RELATED"/>
    <property type="match status" value="1"/>
</dbReference>
<feature type="transmembrane region" description="Helical" evidence="1">
    <location>
        <begin position="109"/>
        <end position="133"/>
    </location>
</feature>
<proteinExistence type="predicted"/>
<keyword evidence="1" id="KW-1133">Transmembrane helix</keyword>
<organism evidence="2 3">
    <name type="scientific">Chloroflexus islandicus</name>
    <dbReference type="NCBI Taxonomy" id="1707952"/>
    <lineage>
        <taxon>Bacteria</taxon>
        <taxon>Bacillati</taxon>
        <taxon>Chloroflexota</taxon>
        <taxon>Chloroflexia</taxon>
        <taxon>Chloroflexales</taxon>
        <taxon>Chloroflexineae</taxon>
        <taxon>Chloroflexaceae</taxon>
        <taxon>Chloroflexus</taxon>
    </lineage>
</organism>
<feature type="transmembrane region" description="Helical" evidence="1">
    <location>
        <begin position="224"/>
        <end position="254"/>
    </location>
</feature>
<protein>
    <submittedName>
        <fullName evidence="2">ABC transporter permease</fullName>
    </submittedName>
</protein>
<dbReference type="Proteomes" id="UP000078287">
    <property type="component" value="Unassembled WGS sequence"/>
</dbReference>
<keyword evidence="1" id="KW-0812">Transmembrane</keyword>
<dbReference type="EMBL" id="LWQS01000086">
    <property type="protein sequence ID" value="OAN41434.1"/>
    <property type="molecule type" value="Genomic_DNA"/>
</dbReference>
<feature type="transmembrane region" description="Helical" evidence="1">
    <location>
        <begin position="27"/>
        <end position="50"/>
    </location>
</feature>
<keyword evidence="1" id="KW-0472">Membrane</keyword>
<feature type="transmembrane region" description="Helical" evidence="1">
    <location>
        <begin position="178"/>
        <end position="204"/>
    </location>
</feature>
<dbReference type="AlphaFoldDB" id="A0A178M0L5"/>
<evidence type="ECO:0000313" key="3">
    <source>
        <dbReference type="Proteomes" id="UP000078287"/>
    </source>
</evidence>
<gene>
    <name evidence="2" type="ORF">A6A03_18895</name>
</gene>
<dbReference type="Pfam" id="PF06182">
    <property type="entry name" value="ABC2_membrane_6"/>
    <property type="match status" value="1"/>
</dbReference>
<reference evidence="2 3" key="1">
    <citation type="submission" date="2016-04" db="EMBL/GenBank/DDBJ databases">
        <title>Chloroflexus islandicus sp. nov., a thermophilic filamentous anoxygenic phototrophic bacterium from geyser Strokkur (Iceland).</title>
        <authorList>
            <person name="Gaisin V.A."/>
            <person name="Kalashnikov A.M."/>
            <person name="Sukhacheva M.V."/>
            <person name="Grouzdev D.S."/>
            <person name="Ivanov T.M."/>
            <person name="Kuznetsov B."/>
            <person name="Gorlenko V.M."/>
        </authorList>
    </citation>
    <scope>NUCLEOTIDE SEQUENCE [LARGE SCALE GENOMIC DNA]</scope>
    <source>
        <strain evidence="3">isl-2</strain>
    </source>
</reference>
<feature type="transmembrane region" description="Helical" evidence="1">
    <location>
        <begin position="56"/>
        <end position="73"/>
    </location>
</feature>
<dbReference type="STRING" id="1707952.A6A03_18895"/>
<feature type="transmembrane region" description="Helical" evidence="1">
    <location>
        <begin position="145"/>
        <end position="166"/>
    </location>
</feature>
<evidence type="ECO:0000313" key="2">
    <source>
        <dbReference type="EMBL" id="OAN41434.1"/>
    </source>
</evidence>
<comment type="caution">
    <text evidence="2">The sequence shown here is derived from an EMBL/GenBank/DDBJ whole genome shotgun (WGS) entry which is preliminary data.</text>
</comment>
<dbReference type="RefSeq" id="WP_066790576.1">
    <property type="nucleotide sequence ID" value="NZ_LWQS01000086.1"/>
</dbReference>
<dbReference type="InterPro" id="IPR010390">
    <property type="entry name" value="ABC-2_transporter-like"/>
</dbReference>
<dbReference type="OrthoDB" id="9788195at2"/>
<dbReference type="PANTHER" id="PTHR36832:SF1">
    <property type="entry name" value="SLR1174 PROTEIN"/>
    <property type="match status" value="1"/>
</dbReference>
<keyword evidence="3" id="KW-1185">Reference proteome</keyword>
<evidence type="ECO:0000256" key="1">
    <source>
        <dbReference type="SAM" id="Phobius"/>
    </source>
</evidence>
<accession>A0A178M0L5</accession>
<name>A0A178M0L5_9CHLR</name>